<protein>
    <submittedName>
        <fullName evidence="1">Uncharacterized protein</fullName>
    </submittedName>
</protein>
<gene>
    <name evidence="1" type="ORF">PSEUBRA_SCAF10g05596</name>
</gene>
<organism evidence="1 2">
    <name type="scientific">Kalmanozyma brasiliensis (strain GHG001)</name>
    <name type="common">Yeast</name>
    <name type="synonym">Pseudozyma brasiliensis</name>
    <dbReference type="NCBI Taxonomy" id="1365824"/>
    <lineage>
        <taxon>Eukaryota</taxon>
        <taxon>Fungi</taxon>
        <taxon>Dikarya</taxon>
        <taxon>Basidiomycota</taxon>
        <taxon>Ustilaginomycotina</taxon>
        <taxon>Ustilaginomycetes</taxon>
        <taxon>Ustilaginales</taxon>
        <taxon>Ustilaginaceae</taxon>
        <taxon>Kalmanozyma</taxon>
    </lineage>
</organism>
<dbReference type="AlphaFoldDB" id="V5EVV3"/>
<dbReference type="HOGENOM" id="CLU_2043711_0_0_1"/>
<evidence type="ECO:0000313" key="2">
    <source>
        <dbReference type="Proteomes" id="UP000019377"/>
    </source>
</evidence>
<evidence type="ECO:0000313" key="1">
    <source>
        <dbReference type="EMBL" id="EST09620.1"/>
    </source>
</evidence>
<sequence length="121" mass="12796">MRARCHCHISTLPAERGQRTCSISTGSLVDDRGVICEMIAGWIVLLTTSGLAVWWCGGGKQVEWVAVEGVCVGVVQNSGSSGGYLVGRAIGGVCRGSLRMLCVPWRYVVSCCLAGESGRAY</sequence>
<accession>V5EVV3</accession>
<name>V5EVV3_KALBG</name>
<keyword evidence="2" id="KW-1185">Reference proteome</keyword>
<proteinExistence type="predicted"/>
<dbReference type="EMBL" id="KI545852">
    <property type="protein sequence ID" value="EST09620.1"/>
    <property type="molecule type" value="Genomic_DNA"/>
</dbReference>
<dbReference type="Proteomes" id="UP000019377">
    <property type="component" value="Unassembled WGS sequence"/>
</dbReference>
<reference evidence="2" key="1">
    <citation type="journal article" date="2013" name="Genome Announc.">
        <title>Draft genome sequence of Pseudozyma brasiliensis sp. nov. strain GHG001, a high producer of endo-1,4-xylanase isolated from an insect pest of sugarcane.</title>
        <authorList>
            <person name="Oliveira J.V.D.C."/>
            <person name="dos Santos R.A.C."/>
            <person name="Borges T.A."/>
            <person name="Riano-Pachon D.M."/>
            <person name="Goldman G.H."/>
        </authorList>
    </citation>
    <scope>NUCLEOTIDE SEQUENCE [LARGE SCALE GENOMIC DNA]</scope>
    <source>
        <strain evidence="2">GHG001</strain>
    </source>
</reference>
<feature type="non-terminal residue" evidence="1">
    <location>
        <position position="121"/>
    </location>
</feature>